<name>A0A4Y2BJA8_ARAVE</name>
<keyword evidence="2" id="KW-1185">Reference proteome</keyword>
<evidence type="ECO:0000313" key="2">
    <source>
        <dbReference type="Proteomes" id="UP000499080"/>
    </source>
</evidence>
<protein>
    <submittedName>
        <fullName evidence="1">Uncharacterized protein</fullName>
    </submittedName>
</protein>
<comment type="caution">
    <text evidence="1">The sequence shown here is derived from an EMBL/GenBank/DDBJ whole genome shotgun (WGS) entry which is preliminary data.</text>
</comment>
<sequence>MQSTDLQPVEDKGRFAEGLPSCSTVRRQQRETASSYLCYLQNLNQLRSRGHSQKVWRFVQQLESSRWKTASSYSCILHNMNQLRTRALRRRSAVLFNS</sequence>
<organism evidence="1 2">
    <name type="scientific">Araneus ventricosus</name>
    <name type="common">Orbweaver spider</name>
    <name type="synonym">Epeira ventricosa</name>
    <dbReference type="NCBI Taxonomy" id="182803"/>
    <lineage>
        <taxon>Eukaryota</taxon>
        <taxon>Metazoa</taxon>
        <taxon>Ecdysozoa</taxon>
        <taxon>Arthropoda</taxon>
        <taxon>Chelicerata</taxon>
        <taxon>Arachnida</taxon>
        <taxon>Araneae</taxon>
        <taxon>Araneomorphae</taxon>
        <taxon>Entelegynae</taxon>
        <taxon>Araneoidea</taxon>
        <taxon>Araneidae</taxon>
        <taxon>Araneus</taxon>
    </lineage>
</organism>
<dbReference type="EMBL" id="BGPR01000085">
    <property type="protein sequence ID" value="GBL92320.1"/>
    <property type="molecule type" value="Genomic_DNA"/>
</dbReference>
<accession>A0A4Y2BJA8</accession>
<proteinExistence type="predicted"/>
<dbReference type="AlphaFoldDB" id="A0A4Y2BJA8"/>
<evidence type="ECO:0000313" key="1">
    <source>
        <dbReference type="EMBL" id="GBL92320.1"/>
    </source>
</evidence>
<dbReference type="Proteomes" id="UP000499080">
    <property type="component" value="Unassembled WGS sequence"/>
</dbReference>
<gene>
    <name evidence="1" type="ORF">AVEN_35858_1</name>
</gene>
<reference evidence="1 2" key="1">
    <citation type="journal article" date="2019" name="Sci. Rep.">
        <title>Orb-weaving spider Araneus ventricosus genome elucidates the spidroin gene catalogue.</title>
        <authorList>
            <person name="Kono N."/>
            <person name="Nakamura H."/>
            <person name="Ohtoshi R."/>
            <person name="Moran D.A.P."/>
            <person name="Shinohara A."/>
            <person name="Yoshida Y."/>
            <person name="Fujiwara M."/>
            <person name="Mori M."/>
            <person name="Tomita M."/>
            <person name="Arakawa K."/>
        </authorList>
    </citation>
    <scope>NUCLEOTIDE SEQUENCE [LARGE SCALE GENOMIC DNA]</scope>
</reference>